<proteinExistence type="predicted"/>
<dbReference type="OrthoDB" id="3670782at2"/>
<evidence type="ECO:0000256" key="1">
    <source>
        <dbReference type="SAM" id="MobiDB-lite"/>
    </source>
</evidence>
<dbReference type="EMBL" id="FQVN01000003">
    <property type="protein sequence ID" value="SHF37190.1"/>
    <property type="molecule type" value="Genomic_DNA"/>
</dbReference>
<feature type="signal peptide" evidence="2">
    <location>
        <begin position="1"/>
        <end position="26"/>
    </location>
</feature>
<organism evidence="3 4">
    <name type="scientific">Streptoalloteichus hindustanus</name>
    <dbReference type="NCBI Taxonomy" id="2017"/>
    <lineage>
        <taxon>Bacteria</taxon>
        <taxon>Bacillati</taxon>
        <taxon>Actinomycetota</taxon>
        <taxon>Actinomycetes</taxon>
        <taxon>Pseudonocardiales</taxon>
        <taxon>Pseudonocardiaceae</taxon>
        <taxon>Streptoalloteichus</taxon>
    </lineage>
</organism>
<feature type="compositionally biased region" description="Low complexity" evidence="1">
    <location>
        <begin position="43"/>
        <end position="66"/>
    </location>
</feature>
<feature type="compositionally biased region" description="Polar residues" evidence="1">
    <location>
        <begin position="118"/>
        <end position="127"/>
    </location>
</feature>
<name>A0A1M5B431_STRHI</name>
<feature type="chain" id="PRO_5039433293" description="Secreted protein" evidence="2">
    <location>
        <begin position="27"/>
        <end position="562"/>
    </location>
</feature>
<dbReference type="RefSeq" id="WP_073481772.1">
    <property type="nucleotide sequence ID" value="NZ_FQVN01000003.1"/>
</dbReference>
<feature type="region of interest" description="Disordered" evidence="1">
    <location>
        <begin position="369"/>
        <end position="406"/>
    </location>
</feature>
<accession>A0A1M5B431</accession>
<evidence type="ECO:0000256" key="2">
    <source>
        <dbReference type="SAM" id="SignalP"/>
    </source>
</evidence>
<keyword evidence="4" id="KW-1185">Reference proteome</keyword>
<evidence type="ECO:0000313" key="3">
    <source>
        <dbReference type="EMBL" id="SHF37190.1"/>
    </source>
</evidence>
<reference evidence="3 4" key="1">
    <citation type="submission" date="2016-11" db="EMBL/GenBank/DDBJ databases">
        <authorList>
            <person name="Jaros S."/>
            <person name="Januszkiewicz K."/>
            <person name="Wedrychowicz H."/>
        </authorList>
    </citation>
    <scope>NUCLEOTIDE SEQUENCE [LARGE SCALE GENOMIC DNA]</scope>
    <source>
        <strain evidence="3 4">DSM 44523</strain>
    </source>
</reference>
<gene>
    <name evidence="3" type="ORF">SAMN05444320_103388</name>
</gene>
<keyword evidence="2" id="KW-0732">Signal</keyword>
<dbReference type="AlphaFoldDB" id="A0A1M5B431"/>
<feature type="compositionally biased region" description="Low complexity" evidence="1">
    <location>
        <begin position="244"/>
        <end position="255"/>
    </location>
</feature>
<sequence length="562" mass="57449">MRPWTKRTFHAAVLAAGVAAMTTAMATTQASAKPDPDGHHSAPHPASATAAQPAAPAKATTPSKAPIGDAKKPEAKKPDAQKPAAQKPEATKADGKKPGGGAGARPQGHAQKDHDALSTANAVSTTPEEVRVELPLDTCHGPYEQAPSSKRVPCADTTLHATLPNAPVQAGMAAADTMETTLDKASKHLAQELRKRPQSPATTLSGTGHALRGTATGIAHQVQQERPLTDLRQVEAVLDVLQGRPPAASPRSAAPAEPPGRPKFGVTGALENVGVLQDANHLAKLEFAPYNRKRPQALAAGDYGVEADLVHGQTIEPFAKPLTLPTLDEVDVLEPLLRKEALQALSRPAPDLNPGSTNTLGMLMPITKNSSSSPNPFGPMMGMPVSAPPAQPTPRSAEPASAELTPRAGKLAPGTQALTNGSNPVTKLVTSALGQVPITKSVGLKPSAPKPAAKPVQDEDDDEKDTEKDTETTDAAEAVQTAAAPATGSGTTAGAPAPTGGGAAPAGAPEEKPDVATSPGRPKRKPTIDPGIPVHAFQGNTQVNDLLGQIASPITGEGGRPL</sequence>
<protein>
    <recommendedName>
        <fullName evidence="5">Secreted protein</fullName>
    </recommendedName>
</protein>
<feature type="region of interest" description="Disordered" evidence="1">
    <location>
        <begin position="244"/>
        <end position="263"/>
    </location>
</feature>
<dbReference type="Proteomes" id="UP000184501">
    <property type="component" value="Unassembled WGS sequence"/>
</dbReference>
<evidence type="ECO:0008006" key="5">
    <source>
        <dbReference type="Google" id="ProtNLM"/>
    </source>
</evidence>
<feature type="compositionally biased region" description="Basic and acidic residues" evidence="1">
    <location>
        <begin position="69"/>
        <end position="80"/>
    </location>
</feature>
<feature type="compositionally biased region" description="Low complexity" evidence="1">
    <location>
        <begin position="445"/>
        <end position="455"/>
    </location>
</feature>
<feature type="region of interest" description="Disordered" evidence="1">
    <location>
        <begin position="440"/>
        <end position="533"/>
    </location>
</feature>
<feature type="region of interest" description="Disordered" evidence="1">
    <location>
        <begin position="26"/>
        <end position="151"/>
    </location>
</feature>
<feature type="compositionally biased region" description="Low complexity" evidence="1">
    <location>
        <begin position="473"/>
        <end position="498"/>
    </location>
</feature>
<evidence type="ECO:0000313" key="4">
    <source>
        <dbReference type="Proteomes" id="UP000184501"/>
    </source>
</evidence>